<proteinExistence type="predicted"/>
<keyword evidence="2" id="KW-1185">Reference proteome</keyword>
<dbReference type="AlphaFoldDB" id="A0ABD1N8K8"/>
<accession>A0ABD1N8K8</accession>
<dbReference type="Proteomes" id="UP001603857">
    <property type="component" value="Unassembled WGS sequence"/>
</dbReference>
<comment type="caution">
    <text evidence="1">The sequence shown here is derived from an EMBL/GenBank/DDBJ whole genome shotgun (WGS) entry which is preliminary data.</text>
</comment>
<evidence type="ECO:0000313" key="2">
    <source>
        <dbReference type="Proteomes" id="UP001603857"/>
    </source>
</evidence>
<sequence length="59" mass="6842">MTIKVTNRSPIDRYRKLGRAKDTKDPIQKLVVESESLKDLHQKVPAKSVKCLMKIKLKH</sequence>
<dbReference type="EMBL" id="JBGMDY010000002">
    <property type="protein sequence ID" value="KAL2344441.1"/>
    <property type="molecule type" value="Genomic_DNA"/>
</dbReference>
<evidence type="ECO:0000313" key="1">
    <source>
        <dbReference type="EMBL" id="KAL2344441.1"/>
    </source>
</evidence>
<name>A0ABD1N8K8_9FABA</name>
<reference evidence="1 2" key="1">
    <citation type="submission" date="2024-08" db="EMBL/GenBank/DDBJ databases">
        <title>Insights into the chromosomal genome structure of Flemingia macrophylla.</title>
        <authorList>
            <person name="Ding Y."/>
            <person name="Zhao Y."/>
            <person name="Bi W."/>
            <person name="Wu M."/>
            <person name="Zhao G."/>
            <person name="Gong Y."/>
            <person name="Li W."/>
            <person name="Zhang P."/>
        </authorList>
    </citation>
    <scope>NUCLEOTIDE SEQUENCE [LARGE SCALE GENOMIC DNA]</scope>
    <source>
        <strain evidence="1">DYQJB</strain>
        <tissue evidence="1">Leaf</tissue>
    </source>
</reference>
<organism evidence="1 2">
    <name type="scientific">Flemingia macrophylla</name>
    <dbReference type="NCBI Taxonomy" id="520843"/>
    <lineage>
        <taxon>Eukaryota</taxon>
        <taxon>Viridiplantae</taxon>
        <taxon>Streptophyta</taxon>
        <taxon>Embryophyta</taxon>
        <taxon>Tracheophyta</taxon>
        <taxon>Spermatophyta</taxon>
        <taxon>Magnoliopsida</taxon>
        <taxon>eudicotyledons</taxon>
        <taxon>Gunneridae</taxon>
        <taxon>Pentapetalae</taxon>
        <taxon>rosids</taxon>
        <taxon>fabids</taxon>
        <taxon>Fabales</taxon>
        <taxon>Fabaceae</taxon>
        <taxon>Papilionoideae</taxon>
        <taxon>50 kb inversion clade</taxon>
        <taxon>NPAAA clade</taxon>
        <taxon>indigoferoid/millettioid clade</taxon>
        <taxon>Phaseoleae</taxon>
        <taxon>Flemingia</taxon>
    </lineage>
</organism>
<protein>
    <submittedName>
        <fullName evidence="1">Uncharacterized protein</fullName>
    </submittedName>
</protein>
<gene>
    <name evidence="1" type="ORF">Fmac_005726</name>
</gene>